<name>A0ABM6KH51_9BACI</name>
<evidence type="ECO:0000313" key="4">
    <source>
        <dbReference type="Proteomes" id="UP000195573"/>
    </source>
</evidence>
<proteinExistence type="predicted"/>
<organism evidence="3 4">
    <name type="scientific">Sutcliffiella horikoshii</name>
    <dbReference type="NCBI Taxonomy" id="79883"/>
    <lineage>
        <taxon>Bacteria</taxon>
        <taxon>Bacillati</taxon>
        <taxon>Bacillota</taxon>
        <taxon>Bacilli</taxon>
        <taxon>Bacillales</taxon>
        <taxon>Bacillaceae</taxon>
        <taxon>Sutcliffiella</taxon>
    </lineage>
</organism>
<dbReference type="Proteomes" id="UP000195573">
    <property type="component" value="Chromosome"/>
</dbReference>
<dbReference type="PANTHER" id="PTHR34220:SF7">
    <property type="entry name" value="SENSOR HISTIDINE KINASE YPDA"/>
    <property type="match status" value="1"/>
</dbReference>
<keyword evidence="1" id="KW-0812">Transmembrane</keyword>
<dbReference type="Pfam" id="PF06580">
    <property type="entry name" value="His_kinase"/>
    <property type="match status" value="1"/>
</dbReference>
<feature type="domain" description="Signal transduction histidine kinase internal region" evidence="2">
    <location>
        <begin position="56"/>
        <end position="133"/>
    </location>
</feature>
<keyword evidence="3" id="KW-0808">Transferase</keyword>
<dbReference type="SUPFAM" id="SSF55874">
    <property type="entry name" value="ATPase domain of HSP90 chaperone/DNA topoisomerase II/histidine kinase"/>
    <property type="match status" value="1"/>
</dbReference>
<accession>A0ABM6KH51</accession>
<dbReference type="RefSeq" id="WP_088017414.1">
    <property type="nucleotide sequence ID" value="NZ_CP020880.1"/>
</dbReference>
<dbReference type="InterPro" id="IPR036890">
    <property type="entry name" value="HATPase_C_sf"/>
</dbReference>
<reference evidence="3 4" key="1">
    <citation type="submission" date="2017-04" db="EMBL/GenBank/DDBJ databases">
        <title>Complete Genome Sequence of the Bacillus horikoshii 20a strain from Cuatro Cienegas, Coahuila, Mexico.</title>
        <authorList>
            <person name="Zarza E."/>
            <person name="Alcaraz L.D."/>
            <person name="Aguilar-Salinas B."/>
            <person name="Islas A."/>
            <person name="Olmedo-Alvarez G."/>
        </authorList>
    </citation>
    <scope>NUCLEOTIDE SEQUENCE [LARGE SCALE GENOMIC DNA]</scope>
    <source>
        <strain evidence="3 4">20a</strain>
    </source>
</reference>
<dbReference type="EMBL" id="CP020880">
    <property type="protein sequence ID" value="ART75506.1"/>
    <property type="molecule type" value="Genomic_DNA"/>
</dbReference>
<gene>
    <name evidence="3" type="ORF">B4U37_05460</name>
</gene>
<evidence type="ECO:0000256" key="1">
    <source>
        <dbReference type="SAM" id="Phobius"/>
    </source>
</evidence>
<feature type="transmembrane region" description="Helical" evidence="1">
    <location>
        <begin position="7"/>
        <end position="31"/>
    </location>
</feature>
<dbReference type="InterPro" id="IPR050640">
    <property type="entry name" value="Bact_2-comp_sensor_kinase"/>
</dbReference>
<evidence type="ECO:0000259" key="2">
    <source>
        <dbReference type="Pfam" id="PF06580"/>
    </source>
</evidence>
<protein>
    <submittedName>
        <fullName evidence="3">Histidine kinase</fullName>
    </submittedName>
</protein>
<dbReference type="GO" id="GO:0016301">
    <property type="term" value="F:kinase activity"/>
    <property type="evidence" value="ECO:0007669"/>
    <property type="project" value="UniProtKB-KW"/>
</dbReference>
<dbReference type="PANTHER" id="PTHR34220">
    <property type="entry name" value="SENSOR HISTIDINE KINASE YPDA"/>
    <property type="match status" value="1"/>
</dbReference>
<dbReference type="GeneID" id="96737875"/>
<evidence type="ECO:0000313" key="3">
    <source>
        <dbReference type="EMBL" id="ART75506.1"/>
    </source>
</evidence>
<dbReference type="InterPro" id="IPR010559">
    <property type="entry name" value="Sig_transdc_His_kin_internal"/>
</dbReference>
<dbReference type="Gene3D" id="3.30.565.10">
    <property type="entry name" value="Histidine kinase-like ATPase, C-terminal domain"/>
    <property type="match status" value="1"/>
</dbReference>
<keyword evidence="3" id="KW-0418">Kinase</keyword>
<keyword evidence="1" id="KW-0472">Membrane</keyword>
<sequence length="263" mass="30768">MLQIEDFSLYVMLCVLAPLVGAFTLLFLFIFEKRIDLLENQANRLVLEKELQQAKYFQLNQQIQPHFFFNTLNSILSLARLNRMGELIRAIEVFSKFLKVKYKSNQSICTVAEELEYSCYYLEIQKIRFQSRLTYTIEMEEQVKQVAILPFLIQTLVENAFKHSFEKYPGEAQLNITLTLSNSHVLLTVWNSSEGVHLNNHQDAPGHGLTNIKSRLHHMYPEEEASFQLIHEHDGTRAVVLWPVSYLTNLKKEAKQNEHYISR</sequence>
<keyword evidence="1" id="KW-1133">Transmembrane helix</keyword>
<keyword evidence="4" id="KW-1185">Reference proteome</keyword>